<dbReference type="CDD" id="cd18773">
    <property type="entry name" value="PDC1_HK_sensor"/>
    <property type="match status" value="1"/>
</dbReference>
<dbReference type="KEGG" id="des:DSOUD_0524"/>
<dbReference type="STRING" id="1603606.DSOUD_0524"/>
<evidence type="ECO:0000256" key="4">
    <source>
        <dbReference type="ARBA" id="ARBA00022553"/>
    </source>
</evidence>
<evidence type="ECO:0000256" key="13">
    <source>
        <dbReference type="ARBA" id="ARBA00034247"/>
    </source>
</evidence>
<dbReference type="InterPro" id="IPR000160">
    <property type="entry name" value="GGDEF_dom"/>
</dbReference>
<dbReference type="AlphaFoldDB" id="A0A0M4D0D7"/>
<dbReference type="Gene3D" id="3.30.70.270">
    <property type="match status" value="1"/>
</dbReference>
<evidence type="ECO:0000256" key="11">
    <source>
        <dbReference type="ARBA" id="ARBA00023012"/>
    </source>
</evidence>
<proteinExistence type="predicted"/>
<dbReference type="InterPro" id="IPR050469">
    <property type="entry name" value="Diguanylate_Cyclase"/>
</dbReference>
<evidence type="ECO:0000256" key="5">
    <source>
        <dbReference type="ARBA" id="ARBA00022679"/>
    </source>
</evidence>
<dbReference type="InterPro" id="IPR029151">
    <property type="entry name" value="Sensor-like_sf"/>
</dbReference>
<evidence type="ECO:0000313" key="16">
    <source>
        <dbReference type="EMBL" id="ALC15314.1"/>
    </source>
</evidence>
<feature type="transmembrane region" description="Helical" evidence="14">
    <location>
        <begin position="230"/>
        <end position="249"/>
    </location>
</feature>
<dbReference type="GO" id="GO:0000160">
    <property type="term" value="P:phosphorelay signal transduction system"/>
    <property type="evidence" value="ECO:0007669"/>
    <property type="project" value="UniProtKB-KW"/>
</dbReference>
<dbReference type="NCBIfam" id="TIGR00254">
    <property type="entry name" value="GGDEF"/>
    <property type="match status" value="1"/>
</dbReference>
<dbReference type="GO" id="GO:1902201">
    <property type="term" value="P:negative regulation of bacterial-type flagellum-dependent cell motility"/>
    <property type="evidence" value="ECO:0007669"/>
    <property type="project" value="TreeGrafter"/>
</dbReference>
<dbReference type="InterPro" id="IPR035965">
    <property type="entry name" value="PAS-like_dom_sf"/>
</dbReference>
<accession>A0A0M4D0D7</accession>
<comment type="subcellular location">
    <subcellularLocation>
        <location evidence="1">Cell membrane</location>
        <topology evidence="1">Multi-pass membrane protein</topology>
    </subcellularLocation>
</comment>
<dbReference type="CDD" id="cd01949">
    <property type="entry name" value="GGDEF"/>
    <property type="match status" value="1"/>
</dbReference>
<dbReference type="PANTHER" id="PTHR45138:SF9">
    <property type="entry name" value="DIGUANYLATE CYCLASE DGCM-RELATED"/>
    <property type="match status" value="1"/>
</dbReference>
<dbReference type="PATRIC" id="fig|1603606.3.peg.566"/>
<evidence type="ECO:0000256" key="7">
    <source>
        <dbReference type="ARBA" id="ARBA00022741"/>
    </source>
</evidence>
<evidence type="ECO:0000256" key="14">
    <source>
        <dbReference type="SAM" id="Phobius"/>
    </source>
</evidence>
<evidence type="ECO:0000256" key="12">
    <source>
        <dbReference type="ARBA" id="ARBA00023136"/>
    </source>
</evidence>
<evidence type="ECO:0000256" key="8">
    <source>
        <dbReference type="ARBA" id="ARBA00022777"/>
    </source>
</evidence>
<keyword evidence="11" id="KW-0902">Two-component regulatory system</keyword>
<gene>
    <name evidence="16" type="ORF">DSOUD_0524</name>
</gene>
<dbReference type="Gene3D" id="3.30.450.20">
    <property type="entry name" value="PAS domain"/>
    <property type="match status" value="2"/>
</dbReference>
<dbReference type="InterPro" id="IPR033479">
    <property type="entry name" value="dCache_1"/>
</dbReference>
<dbReference type="PANTHER" id="PTHR45138">
    <property type="entry name" value="REGULATORY COMPONENTS OF SENSORY TRANSDUCTION SYSTEM"/>
    <property type="match status" value="1"/>
</dbReference>
<comment type="catalytic activity">
    <reaction evidence="13">
        <text>2 GTP = 3',3'-c-di-GMP + 2 diphosphate</text>
        <dbReference type="Rhea" id="RHEA:24898"/>
        <dbReference type="ChEBI" id="CHEBI:33019"/>
        <dbReference type="ChEBI" id="CHEBI:37565"/>
        <dbReference type="ChEBI" id="CHEBI:58805"/>
        <dbReference type="EC" id="2.7.7.65"/>
    </reaction>
</comment>
<keyword evidence="6 14" id="KW-0812">Transmembrane</keyword>
<dbReference type="SUPFAM" id="SSF103190">
    <property type="entry name" value="Sensory domain-like"/>
    <property type="match status" value="1"/>
</dbReference>
<feature type="transmembrane region" description="Helical" evidence="14">
    <location>
        <begin position="261"/>
        <end position="282"/>
    </location>
</feature>
<evidence type="ECO:0000256" key="1">
    <source>
        <dbReference type="ARBA" id="ARBA00004651"/>
    </source>
</evidence>
<keyword evidence="10 14" id="KW-1133">Transmembrane helix</keyword>
<keyword evidence="17" id="KW-1185">Reference proteome</keyword>
<dbReference type="Proteomes" id="UP000057158">
    <property type="component" value="Chromosome"/>
</dbReference>
<keyword evidence="3" id="KW-1003">Cell membrane</keyword>
<keyword evidence="9" id="KW-0067">ATP-binding</keyword>
<dbReference type="GO" id="GO:0016301">
    <property type="term" value="F:kinase activity"/>
    <property type="evidence" value="ECO:0007669"/>
    <property type="project" value="UniProtKB-KW"/>
</dbReference>
<keyword evidence="8" id="KW-0418">Kinase</keyword>
<name>A0A0M4D0D7_9BACT</name>
<dbReference type="SUPFAM" id="SSF55073">
    <property type="entry name" value="Nucleotide cyclase"/>
    <property type="match status" value="1"/>
</dbReference>
<keyword evidence="12 14" id="KW-0472">Membrane</keyword>
<dbReference type="SUPFAM" id="SSF55785">
    <property type="entry name" value="PYP-like sensor domain (PAS domain)"/>
    <property type="match status" value="1"/>
</dbReference>
<dbReference type="CDD" id="cd12912">
    <property type="entry name" value="PDC2_MCP_like"/>
    <property type="match status" value="1"/>
</dbReference>
<evidence type="ECO:0000256" key="6">
    <source>
        <dbReference type="ARBA" id="ARBA00022692"/>
    </source>
</evidence>
<dbReference type="InterPro" id="IPR029787">
    <property type="entry name" value="Nucleotide_cyclase"/>
</dbReference>
<evidence type="ECO:0000256" key="2">
    <source>
        <dbReference type="ARBA" id="ARBA00012528"/>
    </source>
</evidence>
<reference evidence="16 17" key="1">
    <citation type="submission" date="2015-07" db="EMBL/GenBank/DDBJ databases">
        <title>Isolation and Genomic Characterization of a Novel Halophilic Metal-Reducing Deltaproteobacterium from the Deep Subsurface.</title>
        <authorList>
            <person name="Badalamenti J.P."/>
            <person name="Summers Z.M."/>
            <person name="Gralnick J.A."/>
            <person name="Bond D.R."/>
        </authorList>
    </citation>
    <scope>NUCLEOTIDE SEQUENCE [LARGE SCALE GENOMIC DNA]</scope>
    <source>
        <strain evidence="16 17">WTL</strain>
    </source>
</reference>
<organism evidence="16 17">
    <name type="scientific">Desulfuromonas soudanensis</name>
    <dbReference type="NCBI Taxonomy" id="1603606"/>
    <lineage>
        <taxon>Bacteria</taxon>
        <taxon>Pseudomonadati</taxon>
        <taxon>Thermodesulfobacteriota</taxon>
        <taxon>Desulfuromonadia</taxon>
        <taxon>Desulfuromonadales</taxon>
        <taxon>Desulfuromonadaceae</taxon>
        <taxon>Desulfuromonas</taxon>
    </lineage>
</organism>
<sequence length="655" mass="73116">MIVLLVFGFFISTTLYFSELSKSRAVISRTNHSINILLSGYFDELINTILVFEENENVREAMSLGEEAHRKILDQYKSILKANKNVRHIYSGYKNKLMLINDYPVDKGFDPTDRPWYRAAMASRPGTSIGLPYEDYMTGERLISTSRALRQAGGGYGGVVSIDCSVNRLVDLIAQQNEYETEYSFVMDLSGKMIVHPDPALLGKPIGEITAAYGEASKGDFDFRLGRREFLAHFSSLPSLGWIVVTVVERTEIFRPFISQALFLIGLTGLIAVFLGSLQSIVLSRRLSRPLLELGKKIKATIAGEEPGSGEYIYPNNEFGVMAWEIEQLAEKELNAKTRKLQASEEKHRLLIEHTLSAVAVHDIILDEGGKPVDYDFQSANPAFEIQTGLRVADILGRRATEVMPGNPTPPFLDIFGQVALTGGSVSFEEYCPPLGRHYFINAYRLGEGRFATVFMDITDRKEAEERIQKLVAQLETERDLAQSNSLTDSMTGLFNRRFFDTALRTEFSRHKRLGSHLSLIMLDVDHFKKFNDRYGHLAGDDCLRRIAEALKTVVERAPDIVARYGGEEFVALLPNTNSRGAALLAGRIREAVLRMCLSHADSETSEFVTISLGVATATDHLLTDEGELVALADQALYQAKTNGRNRIEVLTATL</sequence>
<evidence type="ECO:0000256" key="3">
    <source>
        <dbReference type="ARBA" id="ARBA00022475"/>
    </source>
</evidence>
<keyword evidence="5" id="KW-0808">Transferase</keyword>
<protein>
    <recommendedName>
        <fullName evidence="2">diguanylate cyclase</fullName>
        <ecNumber evidence="2">2.7.7.65</ecNumber>
    </recommendedName>
</protein>
<dbReference type="PROSITE" id="PS50887">
    <property type="entry name" value="GGDEF"/>
    <property type="match status" value="1"/>
</dbReference>
<dbReference type="EMBL" id="CP010802">
    <property type="protein sequence ID" value="ALC15314.1"/>
    <property type="molecule type" value="Genomic_DNA"/>
</dbReference>
<dbReference type="SMART" id="SM00267">
    <property type="entry name" value="GGDEF"/>
    <property type="match status" value="1"/>
</dbReference>
<dbReference type="Pfam" id="PF00990">
    <property type="entry name" value="GGDEF"/>
    <property type="match status" value="1"/>
</dbReference>
<dbReference type="GO" id="GO:0043709">
    <property type="term" value="P:cell adhesion involved in single-species biofilm formation"/>
    <property type="evidence" value="ECO:0007669"/>
    <property type="project" value="TreeGrafter"/>
</dbReference>
<dbReference type="Pfam" id="PF02743">
    <property type="entry name" value="dCache_1"/>
    <property type="match status" value="1"/>
</dbReference>
<evidence type="ECO:0000313" key="17">
    <source>
        <dbReference type="Proteomes" id="UP000057158"/>
    </source>
</evidence>
<keyword evidence="4" id="KW-0597">Phosphoprotein</keyword>
<dbReference type="GO" id="GO:0005524">
    <property type="term" value="F:ATP binding"/>
    <property type="evidence" value="ECO:0007669"/>
    <property type="project" value="UniProtKB-KW"/>
</dbReference>
<evidence type="ECO:0000256" key="10">
    <source>
        <dbReference type="ARBA" id="ARBA00022989"/>
    </source>
</evidence>
<evidence type="ECO:0000259" key="15">
    <source>
        <dbReference type="PROSITE" id="PS50887"/>
    </source>
</evidence>
<evidence type="ECO:0000256" key="9">
    <source>
        <dbReference type="ARBA" id="ARBA00022840"/>
    </source>
</evidence>
<feature type="domain" description="GGDEF" evidence="15">
    <location>
        <begin position="516"/>
        <end position="653"/>
    </location>
</feature>
<dbReference type="EC" id="2.7.7.65" evidence="2"/>
<dbReference type="FunFam" id="3.30.70.270:FF:000001">
    <property type="entry name" value="Diguanylate cyclase domain protein"/>
    <property type="match status" value="1"/>
</dbReference>
<dbReference type="GO" id="GO:0052621">
    <property type="term" value="F:diguanylate cyclase activity"/>
    <property type="evidence" value="ECO:0007669"/>
    <property type="project" value="UniProtKB-EC"/>
</dbReference>
<dbReference type="GO" id="GO:0005886">
    <property type="term" value="C:plasma membrane"/>
    <property type="evidence" value="ECO:0007669"/>
    <property type="project" value="UniProtKB-SubCell"/>
</dbReference>
<dbReference type="InterPro" id="IPR043128">
    <property type="entry name" value="Rev_trsase/Diguanyl_cyclase"/>
</dbReference>
<keyword evidence="7" id="KW-0547">Nucleotide-binding</keyword>